<dbReference type="PANTHER" id="PTHR12645:SF1">
    <property type="entry name" value="FAD-LINKED SULFHYDRYL OXIDASE ERV2"/>
    <property type="match status" value="1"/>
</dbReference>
<dbReference type="EMBL" id="BSYA01000038">
    <property type="protein sequence ID" value="GMG27765.1"/>
    <property type="molecule type" value="Genomic_DNA"/>
</dbReference>
<dbReference type="GO" id="GO:0016971">
    <property type="term" value="F:flavin-dependent sulfhydryl oxidase activity"/>
    <property type="evidence" value="ECO:0007669"/>
    <property type="project" value="InterPro"/>
</dbReference>
<keyword evidence="4 6" id="KW-0560">Oxidoreductase</keyword>
<dbReference type="PANTHER" id="PTHR12645">
    <property type="entry name" value="ALR/ERV"/>
    <property type="match status" value="1"/>
</dbReference>
<dbReference type="EC" id="1.8.3.2" evidence="6"/>
<evidence type="ECO:0000256" key="4">
    <source>
        <dbReference type="ARBA" id="ARBA00023002"/>
    </source>
</evidence>
<dbReference type="PROSITE" id="PS51324">
    <property type="entry name" value="ERV_ALR"/>
    <property type="match status" value="1"/>
</dbReference>
<feature type="region of interest" description="Disordered" evidence="7">
    <location>
        <begin position="81"/>
        <end position="104"/>
    </location>
</feature>
<evidence type="ECO:0000256" key="3">
    <source>
        <dbReference type="ARBA" id="ARBA00022827"/>
    </source>
</evidence>
<name>A0AAN5BW66_ASPOZ</name>
<dbReference type="GO" id="GO:0005739">
    <property type="term" value="C:mitochondrion"/>
    <property type="evidence" value="ECO:0007669"/>
    <property type="project" value="TreeGrafter"/>
</dbReference>
<evidence type="ECO:0000256" key="1">
    <source>
        <dbReference type="ARBA" id="ARBA00001974"/>
    </source>
</evidence>
<evidence type="ECO:0000256" key="7">
    <source>
        <dbReference type="SAM" id="MobiDB-lite"/>
    </source>
</evidence>
<evidence type="ECO:0000256" key="2">
    <source>
        <dbReference type="ARBA" id="ARBA00022630"/>
    </source>
</evidence>
<evidence type="ECO:0000259" key="8">
    <source>
        <dbReference type="PROSITE" id="PS51324"/>
    </source>
</evidence>
<evidence type="ECO:0000313" key="10">
    <source>
        <dbReference type="Proteomes" id="UP001165205"/>
    </source>
</evidence>
<comment type="catalytic activity">
    <reaction evidence="6">
        <text>2 R'C(R)SH + O2 = R'C(R)S-S(R)CR' + H2O2</text>
        <dbReference type="Rhea" id="RHEA:17357"/>
        <dbReference type="ChEBI" id="CHEBI:15379"/>
        <dbReference type="ChEBI" id="CHEBI:16240"/>
        <dbReference type="ChEBI" id="CHEBI:16520"/>
        <dbReference type="ChEBI" id="CHEBI:17412"/>
        <dbReference type="EC" id="1.8.3.2"/>
    </reaction>
</comment>
<gene>
    <name evidence="9" type="ORF">Aory04_000432900</name>
</gene>
<dbReference type="SUPFAM" id="SSF69000">
    <property type="entry name" value="FAD-dependent thiol oxidase"/>
    <property type="match status" value="1"/>
</dbReference>
<feature type="compositionally biased region" description="Basic and acidic residues" evidence="7">
    <location>
        <begin position="86"/>
        <end position="99"/>
    </location>
</feature>
<organism evidence="9 10">
    <name type="scientific">Aspergillus oryzae</name>
    <name type="common">Yellow koji mold</name>
    <dbReference type="NCBI Taxonomy" id="5062"/>
    <lineage>
        <taxon>Eukaryota</taxon>
        <taxon>Fungi</taxon>
        <taxon>Dikarya</taxon>
        <taxon>Ascomycota</taxon>
        <taxon>Pezizomycotina</taxon>
        <taxon>Eurotiomycetes</taxon>
        <taxon>Eurotiomycetidae</taxon>
        <taxon>Eurotiales</taxon>
        <taxon>Aspergillaceae</taxon>
        <taxon>Aspergillus</taxon>
        <taxon>Aspergillus subgen. Circumdati</taxon>
    </lineage>
</organism>
<dbReference type="Pfam" id="PF04777">
    <property type="entry name" value="Evr1_Alr"/>
    <property type="match status" value="1"/>
</dbReference>
<dbReference type="AlphaFoldDB" id="A0AAN5BW66"/>
<protein>
    <recommendedName>
        <fullName evidence="6">Sulfhydryl oxidase</fullName>
        <ecNumber evidence="6">1.8.3.2</ecNumber>
    </recommendedName>
</protein>
<reference evidence="9" key="1">
    <citation type="submission" date="2023-04" db="EMBL/GenBank/DDBJ databases">
        <title>Aspergillus oryzae NBRC 4228.</title>
        <authorList>
            <person name="Ichikawa N."/>
            <person name="Sato H."/>
            <person name="Tonouchi N."/>
        </authorList>
    </citation>
    <scope>NUCLEOTIDE SEQUENCE</scope>
    <source>
        <strain evidence="9">NBRC 4228</strain>
    </source>
</reference>
<accession>A0AAN5BW66</accession>
<proteinExistence type="predicted"/>
<dbReference type="Gene3D" id="1.20.120.310">
    <property type="entry name" value="ERV/ALR sulfhydryl oxidase domain"/>
    <property type="match status" value="1"/>
</dbReference>
<comment type="caution">
    <text evidence="9">The sequence shown here is derived from an EMBL/GenBank/DDBJ whole genome shotgun (WGS) entry which is preliminary data.</text>
</comment>
<keyword evidence="5" id="KW-1015">Disulfide bond</keyword>
<dbReference type="InterPro" id="IPR039799">
    <property type="entry name" value="ALR/ERV"/>
</dbReference>
<keyword evidence="3 6" id="KW-0274">FAD</keyword>
<sequence length="127" mass="14206">MVKGEVVMPKLGNETANGECASHFQGHLKKYPPQVSSRNAASGWGCFIHNEVNTMLKKPIFDCNKIGDFYDCGCAKDEDTEDENEELKSRSHVDSKESDDIATSQRFEVSKEPWVFPLASPHISLSR</sequence>
<dbReference type="InterPro" id="IPR036774">
    <property type="entry name" value="ERV/ALR_sulphydryl_oxid_sf"/>
</dbReference>
<comment type="cofactor">
    <cofactor evidence="1 6">
        <name>FAD</name>
        <dbReference type="ChEBI" id="CHEBI:57692"/>
    </cofactor>
</comment>
<dbReference type="InterPro" id="IPR017905">
    <property type="entry name" value="ERV/ALR_sulphydryl_oxidase"/>
</dbReference>
<dbReference type="Proteomes" id="UP001165205">
    <property type="component" value="Unassembled WGS sequence"/>
</dbReference>
<keyword evidence="2 6" id="KW-0285">Flavoprotein</keyword>
<evidence type="ECO:0000256" key="6">
    <source>
        <dbReference type="RuleBase" id="RU371123"/>
    </source>
</evidence>
<evidence type="ECO:0000313" key="9">
    <source>
        <dbReference type="EMBL" id="GMG27765.1"/>
    </source>
</evidence>
<evidence type="ECO:0000256" key="5">
    <source>
        <dbReference type="ARBA" id="ARBA00023157"/>
    </source>
</evidence>
<dbReference type="GO" id="GO:0050660">
    <property type="term" value="F:flavin adenine dinucleotide binding"/>
    <property type="evidence" value="ECO:0007669"/>
    <property type="project" value="TreeGrafter"/>
</dbReference>
<feature type="domain" description="ERV/ALR sulfhydryl oxidase" evidence="8">
    <location>
        <begin position="1"/>
        <end position="70"/>
    </location>
</feature>